<keyword evidence="1" id="KW-0472">Membrane</keyword>
<proteinExistence type="predicted"/>
<accession>A0A1F6Y805</accession>
<reference evidence="2 3" key="1">
    <citation type="journal article" date="2016" name="Nat. Commun.">
        <title>Thousands of microbial genomes shed light on interconnected biogeochemical processes in an aquifer system.</title>
        <authorList>
            <person name="Anantharaman K."/>
            <person name="Brown C.T."/>
            <person name="Hug L.A."/>
            <person name="Sharon I."/>
            <person name="Castelle C.J."/>
            <person name="Probst A.J."/>
            <person name="Thomas B.C."/>
            <person name="Singh A."/>
            <person name="Wilkins M.J."/>
            <person name="Karaoz U."/>
            <person name="Brodie E.L."/>
            <person name="Williams K.H."/>
            <person name="Hubbard S.S."/>
            <person name="Banfield J.F."/>
        </authorList>
    </citation>
    <scope>NUCLEOTIDE SEQUENCE [LARGE SCALE GENOMIC DNA]</scope>
</reference>
<dbReference type="Proteomes" id="UP000178645">
    <property type="component" value="Unassembled WGS sequence"/>
</dbReference>
<dbReference type="InterPro" id="IPR043993">
    <property type="entry name" value="T4SS_pilin"/>
</dbReference>
<evidence type="ECO:0000256" key="1">
    <source>
        <dbReference type="SAM" id="Phobius"/>
    </source>
</evidence>
<keyword evidence="1" id="KW-1133">Transmembrane helix</keyword>
<organism evidence="2 3">
    <name type="scientific">Candidatus Nomurabacteria bacterium RIFCSPLOWO2_12_FULL_44_11</name>
    <dbReference type="NCBI Taxonomy" id="1801796"/>
    <lineage>
        <taxon>Bacteria</taxon>
        <taxon>Candidatus Nomuraibacteriota</taxon>
    </lineage>
</organism>
<feature type="transmembrane region" description="Helical" evidence="1">
    <location>
        <begin position="61"/>
        <end position="82"/>
    </location>
</feature>
<evidence type="ECO:0000313" key="3">
    <source>
        <dbReference type="Proteomes" id="UP000178645"/>
    </source>
</evidence>
<comment type="caution">
    <text evidence="2">The sequence shown here is derived from an EMBL/GenBank/DDBJ whole genome shotgun (WGS) entry which is preliminary data.</text>
</comment>
<protein>
    <submittedName>
        <fullName evidence="2">Uncharacterized protein</fullName>
    </submittedName>
</protein>
<dbReference type="EMBL" id="MFVU01000001">
    <property type="protein sequence ID" value="OGJ02475.1"/>
    <property type="molecule type" value="Genomic_DNA"/>
</dbReference>
<feature type="transmembrane region" description="Helical" evidence="1">
    <location>
        <begin position="19"/>
        <end position="40"/>
    </location>
</feature>
<gene>
    <name evidence="2" type="ORF">A3G53_01095</name>
</gene>
<evidence type="ECO:0000313" key="2">
    <source>
        <dbReference type="EMBL" id="OGJ02475.1"/>
    </source>
</evidence>
<name>A0A1F6Y805_9BACT</name>
<dbReference type="AlphaFoldDB" id="A0A1F6Y805"/>
<sequence length="108" mass="11795">MIGDYCAALPGLTFMLCRVSQLLALVIPVLIALGVVYLVWGIVQYFIGDNEEAKTKGKERIIFGIIGLVVIVGLWGLVYLVVGTFQGPYGRLNDNFAPIDLGNKLLPR</sequence>
<dbReference type="Pfam" id="PF18895">
    <property type="entry name" value="T4SS_pilin"/>
    <property type="match status" value="1"/>
</dbReference>
<keyword evidence="1" id="KW-0812">Transmembrane</keyword>